<evidence type="ECO:0000313" key="2">
    <source>
        <dbReference type="EMBL" id="KIM92024.1"/>
    </source>
</evidence>
<evidence type="ECO:0000256" key="1">
    <source>
        <dbReference type="SAM" id="MobiDB-lite"/>
    </source>
</evidence>
<feature type="compositionally biased region" description="Polar residues" evidence="1">
    <location>
        <begin position="82"/>
        <end position="91"/>
    </location>
</feature>
<feature type="compositionally biased region" description="Polar residues" evidence="1">
    <location>
        <begin position="313"/>
        <end position="328"/>
    </location>
</feature>
<organism evidence="2 3">
    <name type="scientific">Piloderma croceum (strain F 1598)</name>
    <dbReference type="NCBI Taxonomy" id="765440"/>
    <lineage>
        <taxon>Eukaryota</taxon>
        <taxon>Fungi</taxon>
        <taxon>Dikarya</taxon>
        <taxon>Basidiomycota</taxon>
        <taxon>Agaricomycotina</taxon>
        <taxon>Agaricomycetes</taxon>
        <taxon>Agaricomycetidae</taxon>
        <taxon>Atheliales</taxon>
        <taxon>Atheliaceae</taxon>
        <taxon>Piloderma</taxon>
    </lineage>
</organism>
<dbReference type="AlphaFoldDB" id="A0A0C3GK80"/>
<dbReference type="HOGENOM" id="CLU_510926_0_0_1"/>
<feature type="compositionally biased region" description="Low complexity" evidence="1">
    <location>
        <begin position="31"/>
        <end position="40"/>
    </location>
</feature>
<reference evidence="2 3" key="1">
    <citation type="submission" date="2014-04" db="EMBL/GenBank/DDBJ databases">
        <authorList>
            <consortium name="DOE Joint Genome Institute"/>
            <person name="Kuo A."/>
            <person name="Tarkka M."/>
            <person name="Buscot F."/>
            <person name="Kohler A."/>
            <person name="Nagy L.G."/>
            <person name="Floudas D."/>
            <person name="Copeland A."/>
            <person name="Barry K.W."/>
            <person name="Cichocki N."/>
            <person name="Veneault-Fourrey C."/>
            <person name="LaButti K."/>
            <person name="Lindquist E.A."/>
            <person name="Lipzen A."/>
            <person name="Lundell T."/>
            <person name="Morin E."/>
            <person name="Murat C."/>
            <person name="Sun H."/>
            <person name="Tunlid A."/>
            <person name="Henrissat B."/>
            <person name="Grigoriev I.V."/>
            <person name="Hibbett D.S."/>
            <person name="Martin F."/>
            <person name="Nordberg H.P."/>
            <person name="Cantor M.N."/>
            <person name="Hua S.X."/>
        </authorList>
    </citation>
    <scope>NUCLEOTIDE SEQUENCE [LARGE SCALE GENOMIC DNA]</scope>
    <source>
        <strain evidence="2 3">F 1598</strain>
    </source>
</reference>
<dbReference type="STRING" id="765440.A0A0C3GK80"/>
<dbReference type="OrthoDB" id="3238644at2759"/>
<gene>
    <name evidence="2" type="ORF">PILCRDRAFT_57004</name>
</gene>
<reference evidence="3" key="2">
    <citation type="submission" date="2015-01" db="EMBL/GenBank/DDBJ databases">
        <title>Evolutionary Origins and Diversification of the Mycorrhizal Mutualists.</title>
        <authorList>
            <consortium name="DOE Joint Genome Institute"/>
            <consortium name="Mycorrhizal Genomics Consortium"/>
            <person name="Kohler A."/>
            <person name="Kuo A."/>
            <person name="Nagy L.G."/>
            <person name="Floudas D."/>
            <person name="Copeland A."/>
            <person name="Barry K.W."/>
            <person name="Cichocki N."/>
            <person name="Veneault-Fourrey C."/>
            <person name="LaButti K."/>
            <person name="Lindquist E.A."/>
            <person name="Lipzen A."/>
            <person name="Lundell T."/>
            <person name="Morin E."/>
            <person name="Murat C."/>
            <person name="Riley R."/>
            <person name="Ohm R."/>
            <person name="Sun H."/>
            <person name="Tunlid A."/>
            <person name="Henrissat B."/>
            <person name="Grigoriev I.V."/>
            <person name="Hibbett D.S."/>
            <person name="Martin F."/>
        </authorList>
    </citation>
    <scope>NUCLEOTIDE SEQUENCE [LARGE SCALE GENOMIC DNA]</scope>
    <source>
        <strain evidence="3">F 1598</strain>
    </source>
</reference>
<dbReference type="Proteomes" id="UP000054166">
    <property type="component" value="Unassembled WGS sequence"/>
</dbReference>
<feature type="non-terminal residue" evidence="2">
    <location>
        <position position="1"/>
    </location>
</feature>
<dbReference type="InParanoid" id="A0A0C3GK80"/>
<name>A0A0C3GK80_PILCF</name>
<keyword evidence="3" id="KW-1185">Reference proteome</keyword>
<evidence type="ECO:0000313" key="3">
    <source>
        <dbReference type="Proteomes" id="UP000054166"/>
    </source>
</evidence>
<feature type="compositionally biased region" description="Pro residues" evidence="1">
    <location>
        <begin position="18"/>
        <end position="30"/>
    </location>
</feature>
<dbReference type="EMBL" id="KN832970">
    <property type="protein sequence ID" value="KIM92024.1"/>
    <property type="molecule type" value="Genomic_DNA"/>
</dbReference>
<feature type="region of interest" description="Disordered" evidence="1">
    <location>
        <begin position="298"/>
        <end position="366"/>
    </location>
</feature>
<sequence>KWSREELLRNLSILGPLSAPPAPELPPSPPASRSSSPAPGSKRKAPSTDSDHHKRPRISGVTDRSSHHRPPPHPSGSHQSRTSTPSINYSLRSEPAEDGEVREDSSRLPSSATVLATTVPIRRPRRERPSHSHFDELHRKYYEIGRAFKFSGDARFWSTYPANHKEYRPLPNPPSPNSPYHKHGGLIARLELVDALVCFTYSIWSKEYGRRVCIPETWQTAQAFLSWCKAKWDTPDTVGESESAFLGLIYMIEGFIHARKFNYASKIARSDTTALWTNTRGLVLAAARDEGLKGVPNLLSTGSHLTPQGLPSPANSVPTNSAHSTPTNIVDRALDHGNALPSTSARPPPQGSPSGYAQPLPFPPEFIKDSEFTRDGRDGGVKLTEQMAAAASKVTIPVSSHFVNTAQSVSQGIEAAQYCMEHSQQMLTLPKMAQYFPRTFARMVHSNLGADEEYQPDMEDEEGELFWPGQCTTGEGLGWVCLMGKAMIHEMGKDYGYIGLKGVIPKPRAEAQSGSMRGQPFPR</sequence>
<accession>A0A0C3GK80</accession>
<proteinExistence type="predicted"/>
<protein>
    <submittedName>
        <fullName evidence="2">Uncharacterized protein</fullName>
    </submittedName>
</protein>
<feature type="region of interest" description="Disordered" evidence="1">
    <location>
        <begin position="1"/>
        <end position="109"/>
    </location>
</feature>